<evidence type="ECO:0000313" key="1">
    <source>
        <dbReference type="EMBL" id="MFC6094804.1"/>
    </source>
</evidence>
<gene>
    <name evidence="1" type="ORF">ACFP3R_36550</name>
</gene>
<proteinExistence type="predicted"/>
<protein>
    <submittedName>
        <fullName evidence="1">Uncharacterized protein</fullName>
    </submittedName>
</protein>
<accession>A0ABW1PHI3</accession>
<keyword evidence="2" id="KW-1185">Reference proteome</keyword>
<dbReference type="EMBL" id="JBHSQO010000075">
    <property type="protein sequence ID" value="MFC6094804.1"/>
    <property type="molecule type" value="Genomic_DNA"/>
</dbReference>
<sequence>MVVEIVRVDLFAPGTAATPVTGVEQRVRPQFDPFGQAAVDQVEGVPMWLSSRSRGGSFLGMPVVGLVSEH</sequence>
<comment type="caution">
    <text evidence="1">The sequence shown here is derived from an EMBL/GenBank/DDBJ whole genome shotgun (WGS) entry which is preliminary data.</text>
</comment>
<dbReference type="Proteomes" id="UP001596220">
    <property type="component" value="Unassembled WGS sequence"/>
</dbReference>
<organism evidence="1 2">
    <name type="scientific">Saccharothrix lopnurensis</name>
    <dbReference type="NCBI Taxonomy" id="1670621"/>
    <lineage>
        <taxon>Bacteria</taxon>
        <taxon>Bacillati</taxon>
        <taxon>Actinomycetota</taxon>
        <taxon>Actinomycetes</taxon>
        <taxon>Pseudonocardiales</taxon>
        <taxon>Pseudonocardiaceae</taxon>
        <taxon>Saccharothrix</taxon>
    </lineage>
</organism>
<evidence type="ECO:0000313" key="2">
    <source>
        <dbReference type="Proteomes" id="UP001596220"/>
    </source>
</evidence>
<name>A0ABW1PHI3_9PSEU</name>
<feature type="non-terminal residue" evidence="1">
    <location>
        <position position="70"/>
    </location>
</feature>
<dbReference type="RefSeq" id="WP_380643408.1">
    <property type="nucleotide sequence ID" value="NZ_JBHSQO010000075.1"/>
</dbReference>
<reference evidence="2" key="1">
    <citation type="journal article" date="2019" name="Int. J. Syst. Evol. Microbiol.">
        <title>The Global Catalogue of Microorganisms (GCM) 10K type strain sequencing project: providing services to taxonomists for standard genome sequencing and annotation.</title>
        <authorList>
            <consortium name="The Broad Institute Genomics Platform"/>
            <consortium name="The Broad Institute Genome Sequencing Center for Infectious Disease"/>
            <person name="Wu L."/>
            <person name="Ma J."/>
        </authorList>
    </citation>
    <scope>NUCLEOTIDE SEQUENCE [LARGE SCALE GENOMIC DNA]</scope>
    <source>
        <strain evidence="2">CGMCC 4.7246</strain>
    </source>
</reference>